<sequence>MIKRNINVISLIGFKLMSGKDSRGTIEAPLAEQRNSGPKMSCKVRLMEDGSLDEEPLTLKEIAYQKLCNNLDIISSHRPDGQRSLNPGIVLPNEICDGFLENYQRFNRPLDDSVIRLFEDTQRTSLKIVNLRNSTLSSIGLETLLRHKLFALSMWYCDMITVGSHHLLAHYGDSLRSLELGISSHLLQYAEPNEKEPVDFQLTCPHLRRLVLNGVVMHHRLQFAHLHDLGHLDLTSCVLANFSLEALGSLPNLHTLILFNVWPIANQLHAICCLRRLCTLDISISSSGSGHGKYDLPDQTLEMLMDNLRHLTHLDISGTNLAGNGVATKESTSSSATQLSTKMEQQFALTDIPGLASRTQRPLQFLGLYHTDHWACKRHDIPALEVAGDANEQQILTAARYYHDRPVLLTRVLNDLYHLFRFENCKDIHTALDVVLSAMDRHLKFKHMQISGSATLFYIVKGRDRSKFGTLLRNHIIRTLLNGMEMHLTDDTMLRNGYLTLTQFHMPFDVLFEYERLIKILLHGVSKTEQEGFVQRIAIYLLNTLACQVDGRQKLFLGELGVVSTMLTLIKDRLTRSVFDDVMEVAWSTMWNVTDETAINCKRFLDGRGMEYFLKCLHTFPDRDELLRNMMGLLGNVAEVKWLRPKLMTQEFIEVFARLLDSLSDGIEVGGAGGSLLARVREREMGSANHANLRFQVSYNAAGVLAHIASDGADAWTIKTPSREHVLERMVAAIQRWNIKSERNINYRSFEPILSLVRCYETPQCQHWAVWALANLTQVYPEKYCQLVEQENGIQILNELIEHESPYCEIKRIARMVIEQCDTGSDRMVEG</sequence>
<comment type="caution">
    <text evidence="9">The sequence shown here is derived from an EMBL/GenBank/DDBJ whole genome shotgun (WGS) entry which is preliminary data.</text>
</comment>
<evidence type="ECO:0000313" key="9">
    <source>
        <dbReference type="EMBL" id="KAI8039414.1"/>
    </source>
</evidence>
<accession>A0A9P9YLZ7</accession>
<dbReference type="InterPro" id="IPR055142">
    <property type="entry name" value="ZER1-like_C"/>
</dbReference>
<dbReference type="Pfam" id="PF22964">
    <property type="entry name" value="ZER1-like_2nd"/>
    <property type="match status" value="2"/>
</dbReference>
<dbReference type="InterPro" id="IPR032675">
    <property type="entry name" value="LRR_dom_sf"/>
</dbReference>
<dbReference type="PANTHER" id="PTHR12904:SF23">
    <property type="entry name" value="PROTEIN ZER-1 HOMOLOG"/>
    <property type="match status" value="1"/>
</dbReference>
<dbReference type="InterPro" id="IPR011989">
    <property type="entry name" value="ARM-like"/>
</dbReference>
<evidence type="ECO:0000256" key="4">
    <source>
        <dbReference type="ARBA" id="ARBA00022786"/>
    </source>
</evidence>
<keyword evidence="3" id="KW-0677">Repeat</keyword>
<keyword evidence="2" id="KW-0433">Leucine-rich repeat</keyword>
<evidence type="ECO:0000256" key="1">
    <source>
        <dbReference type="ARBA" id="ARBA00009420"/>
    </source>
</evidence>
<protein>
    <recommendedName>
        <fullName evidence="5">Protein zer-1 homolog</fullName>
    </recommendedName>
    <alternativeName>
        <fullName evidence="6">Zyg-11 homolog B-like protein</fullName>
    </alternativeName>
</protein>
<dbReference type="EMBL" id="JAMKOV010000006">
    <property type="protein sequence ID" value="KAI8039414.1"/>
    <property type="molecule type" value="Genomic_DNA"/>
</dbReference>
<organism evidence="9 10">
    <name type="scientific">Drosophila gunungcola</name>
    <name type="common">fruit fly</name>
    <dbReference type="NCBI Taxonomy" id="103775"/>
    <lineage>
        <taxon>Eukaryota</taxon>
        <taxon>Metazoa</taxon>
        <taxon>Ecdysozoa</taxon>
        <taxon>Arthropoda</taxon>
        <taxon>Hexapoda</taxon>
        <taxon>Insecta</taxon>
        <taxon>Pterygota</taxon>
        <taxon>Neoptera</taxon>
        <taxon>Endopterygota</taxon>
        <taxon>Diptera</taxon>
        <taxon>Brachycera</taxon>
        <taxon>Muscomorpha</taxon>
        <taxon>Ephydroidea</taxon>
        <taxon>Drosophilidae</taxon>
        <taxon>Drosophila</taxon>
        <taxon>Sophophora</taxon>
    </lineage>
</organism>
<proteinExistence type="inferred from homology"/>
<comment type="similarity">
    <text evidence="1">Belongs to the zyg-11 family.</text>
</comment>
<dbReference type="Pfam" id="PF25013">
    <property type="entry name" value="LRR_Zer-1"/>
    <property type="match status" value="1"/>
</dbReference>
<evidence type="ECO:0000256" key="2">
    <source>
        <dbReference type="ARBA" id="ARBA00022614"/>
    </source>
</evidence>
<name>A0A9P9YLZ7_9MUSC</name>
<reference evidence="9" key="1">
    <citation type="journal article" date="2023" name="Genome Biol. Evol.">
        <title>Long-read-based Genome Assembly of Drosophila gunungcola Reveals Fewer Chemosensory Genes in Flower-breeding Species.</title>
        <authorList>
            <person name="Negi A."/>
            <person name="Liao B.Y."/>
            <person name="Yeh S.D."/>
        </authorList>
    </citation>
    <scope>NUCLEOTIDE SEQUENCE</scope>
    <source>
        <strain evidence="9">Sukarami</strain>
    </source>
</reference>
<dbReference type="Gene3D" id="1.25.10.10">
    <property type="entry name" value="Leucine-rich Repeat Variant"/>
    <property type="match status" value="1"/>
</dbReference>
<dbReference type="FunFam" id="3.80.10.10:FF:000758">
    <property type="entry name" value="Uncharacterized protein, isoform A"/>
    <property type="match status" value="1"/>
</dbReference>
<dbReference type="FunFam" id="1.25.10.10:FF:000111">
    <property type="entry name" value="Protein zer-1 homolog"/>
    <property type="match status" value="1"/>
</dbReference>
<dbReference type="GO" id="GO:0031462">
    <property type="term" value="C:Cul2-RING ubiquitin ligase complex"/>
    <property type="evidence" value="ECO:0007669"/>
    <property type="project" value="TreeGrafter"/>
</dbReference>
<evidence type="ECO:0000256" key="6">
    <source>
        <dbReference type="ARBA" id="ARBA00081214"/>
    </source>
</evidence>
<evidence type="ECO:0000256" key="3">
    <source>
        <dbReference type="ARBA" id="ARBA00022737"/>
    </source>
</evidence>
<dbReference type="InterPro" id="IPR016024">
    <property type="entry name" value="ARM-type_fold"/>
</dbReference>
<dbReference type="InterPro" id="IPR051341">
    <property type="entry name" value="Zyg-11_UBL_adapter"/>
</dbReference>
<dbReference type="SUPFAM" id="SSF52047">
    <property type="entry name" value="RNI-like"/>
    <property type="match status" value="1"/>
</dbReference>
<dbReference type="PANTHER" id="PTHR12904">
    <property type="match status" value="1"/>
</dbReference>
<evidence type="ECO:0000259" key="7">
    <source>
        <dbReference type="Pfam" id="PF22964"/>
    </source>
</evidence>
<feature type="domain" description="Protein zer-1 homolog-like C-terminal" evidence="7">
    <location>
        <begin position="438"/>
        <end position="678"/>
    </location>
</feature>
<keyword evidence="10" id="KW-1185">Reference proteome</keyword>
<evidence type="ECO:0000313" key="10">
    <source>
        <dbReference type="Proteomes" id="UP001059596"/>
    </source>
</evidence>
<dbReference type="InterPro" id="IPR056845">
    <property type="entry name" value="LRR_Zer-1"/>
</dbReference>
<gene>
    <name evidence="9" type="ORF">M5D96_008138</name>
</gene>
<dbReference type="Proteomes" id="UP001059596">
    <property type="component" value="Unassembled WGS sequence"/>
</dbReference>
<feature type="domain" description="Zer-1-like leucine-rich repeats region" evidence="8">
    <location>
        <begin position="223"/>
        <end position="371"/>
    </location>
</feature>
<dbReference type="SUPFAM" id="SSF48371">
    <property type="entry name" value="ARM repeat"/>
    <property type="match status" value="1"/>
</dbReference>
<dbReference type="AlphaFoldDB" id="A0A9P9YLZ7"/>
<dbReference type="Gene3D" id="3.80.10.10">
    <property type="entry name" value="Ribonuclease Inhibitor"/>
    <property type="match status" value="1"/>
</dbReference>
<feature type="domain" description="Protein zer-1 homolog-like C-terminal" evidence="7">
    <location>
        <begin position="694"/>
        <end position="822"/>
    </location>
</feature>
<evidence type="ECO:0000259" key="8">
    <source>
        <dbReference type="Pfam" id="PF25013"/>
    </source>
</evidence>
<keyword evidence="4" id="KW-0833">Ubl conjugation pathway</keyword>
<evidence type="ECO:0000256" key="5">
    <source>
        <dbReference type="ARBA" id="ARBA00067612"/>
    </source>
</evidence>